<name>A0AA44EGC6_9HYPH</name>
<dbReference type="EMBL" id="JABRWM010000002">
    <property type="protein sequence ID" value="NRF17779.1"/>
    <property type="molecule type" value="Genomic_DNA"/>
</dbReference>
<keyword evidence="2" id="KW-0813">Transport</keyword>
<evidence type="ECO:0000313" key="6">
    <source>
        <dbReference type="Proteomes" id="UP001155820"/>
    </source>
</evidence>
<evidence type="ECO:0000256" key="4">
    <source>
        <dbReference type="ARBA" id="ARBA00022764"/>
    </source>
</evidence>
<dbReference type="Proteomes" id="UP001155820">
    <property type="component" value="Unassembled WGS sequence"/>
</dbReference>
<evidence type="ECO:0000256" key="2">
    <source>
        <dbReference type="ARBA" id="ARBA00022448"/>
    </source>
</evidence>
<dbReference type="Gene3D" id="3.40.190.10">
    <property type="entry name" value="Periplasmic binding protein-like II"/>
    <property type="match status" value="2"/>
</dbReference>
<reference evidence="5" key="1">
    <citation type="submission" date="2019-07" db="EMBL/GenBank/DDBJ databases">
        <title>FDA dAtabase for Regulatory Grade micrObial Sequences (FDA-ARGOS): Supporting development and validation of Infectious Disease Dx tests.</title>
        <authorList>
            <person name="Bachman M."/>
            <person name="Young C."/>
            <person name="Tallon L."/>
            <person name="Sadzewicz L."/>
            <person name="Vavikolanu K."/>
            <person name="Mehta A."/>
            <person name="Aluvathingal J."/>
            <person name="Nadendla S."/>
            <person name="Nandy P."/>
            <person name="Geyer C."/>
            <person name="Yan Y."/>
            <person name="Sichtig H."/>
        </authorList>
    </citation>
    <scope>NUCLEOTIDE SEQUENCE</scope>
    <source>
        <strain evidence="5">FDAARGOS_618</strain>
        <plasmid evidence="5">unnamed2</plasmid>
    </source>
</reference>
<dbReference type="GO" id="GO:0019808">
    <property type="term" value="F:polyamine binding"/>
    <property type="evidence" value="ECO:0007669"/>
    <property type="project" value="InterPro"/>
</dbReference>
<dbReference type="AlphaFoldDB" id="A0AA44EGC6"/>
<dbReference type="SUPFAM" id="SSF53850">
    <property type="entry name" value="Periplasmic binding protein-like II"/>
    <property type="match status" value="1"/>
</dbReference>
<dbReference type="GO" id="GO:0042597">
    <property type="term" value="C:periplasmic space"/>
    <property type="evidence" value="ECO:0007669"/>
    <property type="project" value="UniProtKB-SubCell"/>
</dbReference>
<protein>
    <submittedName>
        <fullName evidence="5">Extracellular solute-binding protein</fullName>
    </submittedName>
</protein>
<keyword evidence="4" id="KW-0574">Periplasm</keyword>
<comment type="caution">
    <text evidence="5">The sequence shown here is derived from an EMBL/GenBank/DDBJ whole genome shotgun (WGS) entry which is preliminary data.</text>
</comment>
<dbReference type="GO" id="GO:0015846">
    <property type="term" value="P:polyamine transport"/>
    <property type="evidence" value="ECO:0007669"/>
    <property type="project" value="InterPro"/>
</dbReference>
<keyword evidence="3" id="KW-0732">Signal</keyword>
<geneLocation type="plasmid" evidence="5">
    <name>unnamed2</name>
</geneLocation>
<evidence type="ECO:0000256" key="1">
    <source>
        <dbReference type="ARBA" id="ARBA00004418"/>
    </source>
</evidence>
<dbReference type="PROSITE" id="PS51318">
    <property type="entry name" value="TAT"/>
    <property type="match status" value="1"/>
</dbReference>
<dbReference type="InterPro" id="IPR001188">
    <property type="entry name" value="Sperm_putr-bd"/>
</dbReference>
<dbReference type="RefSeq" id="WP_172873145.1">
    <property type="nucleotide sequence ID" value="NZ_JABRWL010000001.1"/>
</dbReference>
<dbReference type="PANTHER" id="PTHR30222:SF17">
    <property type="entry name" value="SPERMIDINE_PUTRESCINE-BINDING PERIPLASMIC PROTEIN"/>
    <property type="match status" value="1"/>
</dbReference>
<dbReference type="PANTHER" id="PTHR30222">
    <property type="entry name" value="SPERMIDINE/PUTRESCINE-BINDING PERIPLASMIC PROTEIN"/>
    <property type="match status" value="1"/>
</dbReference>
<sequence>MTDKKKSEDQQVPSQSVGLSRRKLLGTAAAAGAAATFGNFTIFSRQAQASEPLRVLCWPGYEEKDVIAEFEDLHKTKVEFKIYIGGEQMLQFFAQTPPGTFDAIISDAEYVQKLKANKAIEAYKTDGFAELANYHPKFRDFAPTKGETAGTVYGIPTRFSFYGISYNTDEMSAEQAADWNSLLDKKYASKIGMFDWYLPNLGNASLAANPGNQTPYAITDDQLAKAKAFLLKLRPQIGMFGSSNQPLAQAMLAGDIVASPTGDLDIDLKLAGYDNFSSTIPKQGGIRWQEVACVCSASKNKDLAMQWVDYMTKPKVQSKLVYTKAFKARGPNMKIVDHWDDDQKKLLSYVPDPANPGKMLVETLIDRSMPRGLPVNQPEQAWIDIFNEFKTA</sequence>
<proteinExistence type="predicted"/>
<accession>A0AA44EGC6</accession>
<evidence type="ECO:0000313" key="5">
    <source>
        <dbReference type="EMBL" id="NRF17779.1"/>
    </source>
</evidence>
<keyword evidence="5" id="KW-0614">Plasmid</keyword>
<dbReference type="InterPro" id="IPR006311">
    <property type="entry name" value="TAT_signal"/>
</dbReference>
<dbReference type="InterPro" id="IPR019546">
    <property type="entry name" value="TAT_signal_bac_arc"/>
</dbReference>
<keyword evidence="6" id="KW-1185">Reference proteome</keyword>
<dbReference type="Pfam" id="PF13343">
    <property type="entry name" value="SBP_bac_6"/>
    <property type="match status" value="1"/>
</dbReference>
<organism evidence="5 6">
    <name type="scientific">Agrobacterium pusense</name>
    <dbReference type="NCBI Taxonomy" id="648995"/>
    <lineage>
        <taxon>Bacteria</taxon>
        <taxon>Pseudomonadati</taxon>
        <taxon>Pseudomonadota</taxon>
        <taxon>Alphaproteobacteria</taxon>
        <taxon>Hyphomicrobiales</taxon>
        <taxon>Rhizobiaceae</taxon>
        <taxon>Rhizobium/Agrobacterium group</taxon>
        <taxon>Agrobacterium</taxon>
    </lineage>
</organism>
<gene>
    <name evidence="5" type="ORF">FOB26_01245</name>
</gene>
<dbReference type="PRINTS" id="PR00909">
    <property type="entry name" value="SPERMDNBNDNG"/>
</dbReference>
<evidence type="ECO:0000256" key="3">
    <source>
        <dbReference type="ARBA" id="ARBA00022729"/>
    </source>
</evidence>
<comment type="subcellular location">
    <subcellularLocation>
        <location evidence="1">Periplasm</location>
    </subcellularLocation>
</comment>
<dbReference type="NCBIfam" id="TIGR01409">
    <property type="entry name" value="TAT_signal_seq"/>
    <property type="match status" value="1"/>
</dbReference>